<dbReference type="KEGG" id="ddh:Desde_2671"/>
<accession>I4AAK2</accession>
<evidence type="ECO:0000313" key="1">
    <source>
        <dbReference type="EMBL" id="AFM00987.1"/>
    </source>
</evidence>
<organism evidence="1 2">
    <name type="scientific">Desulfitobacterium dehalogenans (strain ATCC 51507 / DSM 9161 / JW/IU-DC1)</name>
    <dbReference type="NCBI Taxonomy" id="756499"/>
    <lineage>
        <taxon>Bacteria</taxon>
        <taxon>Bacillati</taxon>
        <taxon>Bacillota</taxon>
        <taxon>Clostridia</taxon>
        <taxon>Eubacteriales</taxon>
        <taxon>Desulfitobacteriaceae</taxon>
        <taxon>Desulfitobacterium</taxon>
    </lineage>
</organism>
<evidence type="ECO:0000313" key="2">
    <source>
        <dbReference type="Proteomes" id="UP000006053"/>
    </source>
</evidence>
<dbReference type="STRING" id="756499.Desde_2671"/>
<sequence>MRIVIQFCVNADIFDCPVDISDNLIEYRNKFIDWLYDNQNNHSYWIYKNGEKYGCSYRSEAFVEWLNKFVLSNSIIKAKVLESNVENWDNSLLSTGF</sequence>
<name>I4AAK2_DESDJ</name>
<dbReference type="HOGENOM" id="CLU_2244543_0_0_9"/>
<dbReference type="RefSeq" id="WP_014794467.1">
    <property type="nucleotide sequence ID" value="NC_018017.1"/>
</dbReference>
<dbReference type="Proteomes" id="UP000006053">
    <property type="component" value="Chromosome"/>
</dbReference>
<gene>
    <name evidence="1" type="ordered locus">Desde_2671</name>
</gene>
<keyword evidence="2" id="KW-1185">Reference proteome</keyword>
<reference evidence="2" key="1">
    <citation type="submission" date="2012-06" db="EMBL/GenBank/DDBJ databases">
        <title>Complete sequence of Desulfitobacterium dehalogenans ATCC 51507.</title>
        <authorList>
            <person name="Lucas S."/>
            <person name="Han J."/>
            <person name="Lapidus A."/>
            <person name="Cheng J.-F."/>
            <person name="Goodwin L."/>
            <person name="Pitluck S."/>
            <person name="Peters L."/>
            <person name="Ovchinnikova G."/>
            <person name="Teshima H."/>
            <person name="Detter J.C."/>
            <person name="Han C."/>
            <person name="Tapia R."/>
            <person name="Land M."/>
            <person name="Hauser L."/>
            <person name="Kyrpides N."/>
            <person name="Ivanova N."/>
            <person name="Pagani I."/>
            <person name="Kruse T."/>
            <person name="de Vos W.M."/>
            <person name="Smidt H."/>
            <person name="Woyke T."/>
        </authorList>
    </citation>
    <scope>NUCLEOTIDE SEQUENCE [LARGE SCALE GENOMIC DNA]</scope>
    <source>
        <strain evidence="2">ATCC 51507 / DSM 9161 / JW/IU-DC1</strain>
    </source>
</reference>
<dbReference type="EMBL" id="CP003348">
    <property type="protein sequence ID" value="AFM00987.1"/>
    <property type="molecule type" value="Genomic_DNA"/>
</dbReference>
<reference evidence="1 2" key="2">
    <citation type="journal article" date="2015" name="J. Bacteriol.">
        <title>Genomic, proteomic, and biochemical analysis of the organohalide respiratory pathway in Desulfitobacterium dehalogenans.</title>
        <authorList>
            <person name="Kruse T."/>
            <person name="van de Pas B.A."/>
            <person name="Atteia A."/>
            <person name="Krab K."/>
            <person name="Hagen W.R."/>
            <person name="Goodwin L."/>
            <person name="Chain P."/>
            <person name="Boeren S."/>
            <person name="Maphosa F."/>
            <person name="Schraa G."/>
            <person name="de Vos W.M."/>
            <person name="van der Oost J."/>
            <person name="Smidt H."/>
            <person name="Stams A.J."/>
        </authorList>
    </citation>
    <scope>NUCLEOTIDE SEQUENCE [LARGE SCALE GENOMIC DNA]</scope>
    <source>
        <strain evidence="2">ATCC 51507 / DSM 9161 / JW/IU-DC1</strain>
    </source>
</reference>
<dbReference type="OrthoDB" id="2628344at2"/>
<dbReference type="eggNOG" id="ENOG5033GUU">
    <property type="taxonomic scope" value="Bacteria"/>
</dbReference>
<proteinExistence type="predicted"/>
<dbReference type="AlphaFoldDB" id="I4AAK2"/>
<protein>
    <submittedName>
        <fullName evidence="1">Uncharacterized protein</fullName>
    </submittedName>
</protein>